<organism evidence="2 3">
    <name type="scientific">Leeuwenhoekiella aestuarii</name>
    <dbReference type="NCBI Taxonomy" id="2249426"/>
    <lineage>
        <taxon>Bacteria</taxon>
        <taxon>Pseudomonadati</taxon>
        <taxon>Bacteroidota</taxon>
        <taxon>Flavobacteriia</taxon>
        <taxon>Flavobacteriales</taxon>
        <taxon>Flavobacteriaceae</taxon>
        <taxon>Leeuwenhoekiella</taxon>
    </lineage>
</organism>
<accession>A0A4Q0NVX8</accession>
<dbReference type="Proteomes" id="UP000289821">
    <property type="component" value="Unassembled WGS sequence"/>
</dbReference>
<dbReference type="EMBL" id="QOVI01000003">
    <property type="protein sequence ID" value="RXG15237.1"/>
    <property type="molecule type" value="Genomic_DNA"/>
</dbReference>
<name>A0A4Q0NVX8_9FLAO</name>
<comment type="caution">
    <text evidence="2">The sequence shown here is derived from an EMBL/GenBank/DDBJ whole genome shotgun (WGS) entry which is preliminary data.</text>
</comment>
<protein>
    <submittedName>
        <fullName evidence="2">Uncharacterized protein</fullName>
    </submittedName>
</protein>
<proteinExistence type="predicted"/>
<reference evidence="2 3" key="1">
    <citation type="submission" date="2018-07" db="EMBL/GenBank/DDBJ databases">
        <title>Leeuwenhoekiella genomics.</title>
        <authorList>
            <person name="Tahon G."/>
            <person name="Willems A."/>
        </authorList>
    </citation>
    <scope>NUCLEOTIDE SEQUENCE [LARGE SCALE GENOMIC DNA]</scope>
    <source>
        <strain evidence="2 3">R-50232</strain>
    </source>
</reference>
<dbReference type="EMBL" id="QOVI01000003">
    <property type="protein sequence ID" value="RXG15236.1"/>
    <property type="molecule type" value="Genomic_DNA"/>
</dbReference>
<gene>
    <name evidence="1" type="ORF">DSM04_103124</name>
    <name evidence="2" type="ORF">DSM04_103125</name>
</gene>
<sequence length="35" mass="4176">MGTSCYTEEKEDQRLKLVVTSNIYKPEFIYLKNAY</sequence>
<dbReference type="AlphaFoldDB" id="A0A4Q0NVX8"/>
<evidence type="ECO:0000313" key="3">
    <source>
        <dbReference type="Proteomes" id="UP000289821"/>
    </source>
</evidence>
<evidence type="ECO:0000313" key="1">
    <source>
        <dbReference type="EMBL" id="RXG15236.1"/>
    </source>
</evidence>
<evidence type="ECO:0000313" key="2">
    <source>
        <dbReference type="EMBL" id="RXG15237.1"/>
    </source>
</evidence>
<keyword evidence="3" id="KW-1185">Reference proteome</keyword>